<keyword evidence="2" id="KW-0378">Hydrolase</keyword>
<proteinExistence type="predicted"/>
<dbReference type="InterPro" id="IPR029058">
    <property type="entry name" value="AB_hydrolase_fold"/>
</dbReference>
<comment type="caution">
    <text evidence="2">The sequence shown here is derived from an EMBL/GenBank/DDBJ whole genome shotgun (WGS) entry which is preliminary data.</text>
</comment>
<protein>
    <submittedName>
        <fullName evidence="2">Alpha/beta hydrolase</fullName>
    </submittedName>
</protein>
<keyword evidence="3" id="KW-1185">Reference proteome</keyword>
<feature type="domain" description="DUF1023" evidence="1">
    <location>
        <begin position="305"/>
        <end position="474"/>
    </location>
</feature>
<dbReference type="GO" id="GO:0016787">
    <property type="term" value="F:hydrolase activity"/>
    <property type="evidence" value="ECO:0007669"/>
    <property type="project" value="UniProtKB-KW"/>
</dbReference>
<reference evidence="2 3" key="1">
    <citation type="journal article" date="2019" name="Int. J. Syst. Evol. Microbiol.">
        <title>The Global Catalogue of Microorganisms (GCM) 10K type strain sequencing project: providing services to taxonomists for standard genome sequencing and annotation.</title>
        <authorList>
            <consortium name="The Broad Institute Genomics Platform"/>
            <consortium name="The Broad Institute Genome Sequencing Center for Infectious Disease"/>
            <person name="Wu L."/>
            <person name="Ma J."/>
        </authorList>
    </citation>
    <scope>NUCLEOTIDE SEQUENCE [LARGE SCALE GENOMIC DNA]</scope>
    <source>
        <strain evidence="2 3">JCM 15749</strain>
    </source>
</reference>
<name>A0ABN2W2I0_9ACTN</name>
<evidence type="ECO:0000313" key="2">
    <source>
        <dbReference type="EMBL" id="GAA2080858.1"/>
    </source>
</evidence>
<sequence>MTGLEVTDPVPLPPFEVAPGGRAVTSGTRRCVQAMSATAQRMSSHTAPPGWDDAQAVTAQHVLTGTVRDLEAAEAALHTGLTVLDAYLDRTDELRAEHENHQSTRTQLSRDIADFRGQAAGHTAAERSDLAATAVALRGRVDDFDRQVSAWQERLTAAEDRLIAGLAKADTLKEGHGLVARAPDEAALLRQLADLDRSDPTTVATWWASLTRAEREALKMADPEAIGSLDGIAVADRDEANRLALDALRTHLDDKREAGTLTAADRDTLDKISTVQKALDRTDGLQIEGRVVTSYLLLFDPETANGDGFAAVAYGNPETADHVSINVPGLTSTVNTFGGVSQDALNVLRSASAQTDGSVASIAWLGYDAPDAEGILDPNRGERLTAKLDALGVGNEQKAAAGAAVHPEAGRANLTVIGHSYGSTTTGKAAGDFDMDSDNVVLVGSPGPGRGNVHASDLRGTVYVGSADDDPVTRLGNGGSIGLGVDPASAEFGAIRFRVENQEAFSLSGSGLLAGLENHVSYFDSRREMQEEGRALRDSASLGDIGKVVVDRGGEVDVVPGRTGSSIDWWGEQAQDHPSYRAAGAVGEAVTDHLRRRFLPGVGQ</sequence>
<evidence type="ECO:0000313" key="3">
    <source>
        <dbReference type="Proteomes" id="UP001501480"/>
    </source>
</evidence>
<accession>A0ABN2W2I0</accession>
<evidence type="ECO:0000259" key="1">
    <source>
        <dbReference type="Pfam" id="PF06259"/>
    </source>
</evidence>
<organism evidence="2 3">
    <name type="scientific">Aeromicrobium halocynthiae</name>
    <dbReference type="NCBI Taxonomy" id="560557"/>
    <lineage>
        <taxon>Bacteria</taxon>
        <taxon>Bacillati</taxon>
        <taxon>Actinomycetota</taxon>
        <taxon>Actinomycetes</taxon>
        <taxon>Propionibacteriales</taxon>
        <taxon>Nocardioidaceae</taxon>
        <taxon>Aeromicrobium</taxon>
    </lineage>
</organism>
<gene>
    <name evidence="2" type="ORF">GCM10009821_21730</name>
</gene>
<dbReference type="RefSeq" id="WP_344328196.1">
    <property type="nucleotide sequence ID" value="NZ_BAAAPY010000007.1"/>
</dbReference>
<dbReference type="Pfam" id="PF06259">
    <property type="entry name" value="Abhydrolase_8"/>
    <property type="match status" value="1"/>
</dbReference>
<dbReference type="EMBL" id="BAAAPY010000007">
    <property type="protein sequence ID" value="GAA2080858.1"/>
    <property type="molecule type" value="Genomic_DNA"/>
</dbReference>
<dbReference type="InterPro" id="IPR010427">
    <property type="entry name" value="DUF1023"/>
</dbReference>
<dbReference type="Proteomes" id="UP001501480">
    <property type="component" value="Unassembled WGS sequence"/>
</dbReference>
<dbReference type="SUPFAM" id="SSF53474">
    <property type="entry name" value="alpha/beta-Hydrolases"/>
    <property type="match status" value="1"/>
</dbReference>